<comment type="caution">
    <text evidence="1">The sequence shown here is derived from an EMBL/GenBank/DDBJ whole genome shotgun (WGS) entry which is preliminary data.</text>
</comment>
<reference evidence="1 2" key="1">
    <citation type="submission" date="2024-02" db="EMBL/GenBank/DDBJ databases">
        <authorList>
            <person name="Daric V."/>
            <person name="Darras S."/>
        </authorList>
    </citation>
    <scope>NUCLEOTIDE SEQUENCE [LARGE SCALE GENOMIC DNA]</scope>
</reference>
<name>A0ABP0G7N0_CLALP</name>
<organism evidence="1 2">
    <name type="scientific">Clavelina lepadiformis</name>
    <name type="common">Light-bulb sea squirt</name>
    <name type="synonym">Ascidia lepadiformis</name>
    <dbReference type="NCBI Taxonomy" id="159417"/>
    <lineage>
        <taxon>Eukaryota</taxon>
        <taxon>Metazoa</taxon>
        <taxon>Chordata</taxon>
        <taxon>Tunicata</taxon>
        <taxon>Ascidiacea</taxon>
        <taxon>Aplousobranchia</taxon>
        <taxon>Clavelinidae</taxon>
        <taxon>Clavelina</taxon>
    </lineage>
</organism>
<dbReference type="EMBL" id="CAWYQH010000106">
    <property type="protein sequence ID" value="CAK8687831.1"/>
    <property type="molecule type" value="Genomic_DNA"/>
</dbReference>
<evidence type="ECO:0000313" key="1">
    <source>
        <dbReference type="EMBL" id="CAK8687831.1"/>
    </source>
</evidence>
<keyword evidence="2" id="KW-1185">Reference proteome</keyword>
<gene>
    <name evidence="1" type="ORF">CVLEPA_LOCUS19886</name>
</gene>
<dbReference type="Proteomes" id="UP001642483">
    <property type="component" value="Unassembled WGS sequence"/>
</dbReference>
<proteinExistence type="predicted"/>
<evidence type="ECO:0000313" key="2">
    <source>
        <dbReference type="Proteomes" id="UP001642483"/>
    </source>
</evidence>
<accession>A0ABP0G7N0</accession>
<protein>
    <submittedName>
        <fullName evidence="1">Uncharacterized protein</fullName>
    </submittedName>
</protein>
<sequence length="77" mass="8550">MSSLSRMFSCAQVYQRTVAPNTPCSTTARTDDWSIVCESPDSGKGKLNPNLVDSLLWSSPRSKQRFSHFLLKSASTH</sequence>